<proteinExistence type="predicted"/>
<dbReference type="SUPFAM" id="SSF143567">
    <property type="entry name" value="YkuJ-like"/>
    <property type="match status" value="1"/>
</dbReference>
<evidence type="ECO:0000313" key="2">
    <source>
        <dbReference type="Proteomes" id="UP000051739"/>
    </source>
</evidence>
<accession>A0A0R1VE29</accession>
<dbReference type="Proteomes" id="UP000051739">
    <property type="component" value="Unassembled WGS sequence"/>
</dbReference>
<dbReference type="EMBL" id="AZFN01000002">
    <property type="protein sequence ID" value="KRM03493.1"/>
    <property type="molecule type" value="Genomic_DNA"/>
</dbReference>
<sequence>MKGNEMEKTELQIIIERLLAMKADRHLGQQVRRFDQYGIPVCQVTYRSASDLYIVERFNSAVSTEFDQIDLAAIEIYESISEFKSIF</sequence>
<comment type="caution">
    <text evidence="1">The sequence shown here is derived from an EMBL/GenBank/DDBJ whole genome shotgun (WGS) entry which is preliminary data.</text>
</comment>
<protein>
    <recommendedName>
        <fullName evidence="3">DUF1797 family protein</fullName>
    </recommendedName>
</protein>
<evidence type="ECO:0000313" key="1">
    <source>
        <dbReference type="EMBL" id="KRM03493.1"/>
    </source>
</evidence>
<dbReference type="PATRIC" id="fig|1423749.3.peg.819"/>
<dbReference type="Pfam" id="PF08796">
    <property type="entry name" value="DUF1797"/>
    <property type="match status" value="1"/>
</dbReference>
<organism evidence="1 2">
    <name type="scientific">Limosilactobacillus gastricus DSM 16045</name>
    <dbReference type="NCBI Taxonomy" id="1423749"/>
    <lineage>
        <taxon>Bacteria</taxon>
        <taxon>Bacillati</taxon>
        <taxon>Bacillota</taxon>
        <taxon>Bacilli</taxon>
        <taxon>Lactobacillales</taxon>
        <taxon>Lactobacillaceae</taxon>
        <taxon>Limosilactobacillus</taxon>
    </lineage>
</organism>
<dbReference type="AlphaFoldDB" id="A0A0R1VE29"/>
<name>A0A0R1VE29_9LACO</name>
<evidence type="ECO:0008006" key="3">
    <source>
        <dbReference type="Google" id="ProtNLM"/>
    </source>
</evidence>
<gene>
    <name evidence="1" type="ORF">FC60_GL000815</name>
</gene>
<dbReference type="InterPro" id="IPR038073">
    <property type="entry name" value="YkuJ-like_sf"/>
</dbReference>
<dbReference type="Gene3D" id="3.30.720.20">
    <property type="entry name" value="Protein of unknown function DUF1797"/>
    <property type="match status" value="1"/>
</dbReference>
<reference evidence="1 2" key="1">
    <citation type="journal article" date="2015" name="Genome Announc.">
        <title>Expanding the biotechnology potential of lactobacilli through comparative genomics of 213 strains and associated genera.</title>
        <authorList>
            <person name="Sun Z."/>
            <person name="Harris H.M."/>
            <person name="McCann A."/>
            <person name="Guo C."/>
            <person name="Argimon S."/>
            <person name="Zhang W."/>
            <person name="Yang X."/>
            <person name="Jeffery I.B."/>
            <person name="Cooney J.C."/>
            <person name="Kagawa T.F."/>
            <person name="Liu W."/>
            <person name="Song Y."/>
            <person name="Salvetti E."/>
            <person name="Wrobel A."/>
            <person name="Rasinkangas P."/>
            <person name="Parkhill J."/>
            <person name="Rea M.C."/>
            <person name="O'Sullivan O."/>
            <person name="Ritari J."/>
            <person name="Douillard F.P."/>
            <person name="Paul Ross R."/>
            <person name="Yang R."/>
            <person name="Briner A.E."/>
            <person name="Felis G.E."/>
            <person name="de Vos W.M."/>
            <person name="Barrangou R."/>
            <person name="Klaenhammer T.R."/>
            <person name="Caufield P.W."/>
            <person name="Cui Y."/>
            <person name="Zhang H."/>
            <person name="O'Toole P.W."/>
        </authorList>
    </citation>
    <scope>NUCLEOTIDE SEQUENCE [LARGE SCALE GENOMIC DNA]</scope>
    <source>
        <strain evidence="1 2">DSM 16045</strain>
    </source>
</reference>
<dbReference type="InterPro" id="IPR014904">
    <property type="entry name" value="YkuJ-like"/>
</dbReference>
<keyword evidence="2" id="KW-1185">Reference proteome</keyword>